<evidence type="ECO:0000256" key="4">
    <source>
        <dbReference type="ARBA" id="ARBA00051722"/>
    </source>
</evidence>
<dbReference type="PANTHER" id="PTHR39181:SF1">
    <property type="entry name" value="TYROSINE-PROTEIN PHOSPHATASE YWQE"/>
    <property type="match status" value="1"/>
</dbReference>
<gene>
    <name evidence="5" type="ORF">MAGMO_1695</name>
</gene>
<accession>A0A1S7LJA1</accession>
<evidence type="ECO:0000256" key="3">
    <source>
        <dbReference type="ARBA" id="ARBA00022801"/>
    </source>
</evidence>
<dbReference type="EC" id="3.1.3.48" evidence="2"/>
<protein>
    <recommendedName>
        <fullName evidence="2">protein-tyrosine-phosphatase</fullName>
        <ecNumber evidence="2">3.1.3.48</ecNumber>
    </recommendedName>
</protein>
<dbReference type="InterPro" id="IPR016667">
    <property type="entry name" value="Caps_polysacc_synth_CpsB/CapC"/>
</dbReference>
<dbReference type="PANTHER" id="PTHR39181">
    <property type="entry name" value="TYROSINE-PROTEIN PHOSPHATASE YWQE"/>
    <property type="match status" value="1"/>
</dbReference>
<evidence type="ECO:0000313" key="5">
    <source>
        <dbReference type="EMBL" id="CRH05876.1"/>
    </source>
</evidence>
<comment type="catalytic activity">
    <reaction evidence="4">
        <text>O-phospho-L-tyrosyl-[protein] + H2O = L-tyrosyl-[protein] + phosphate</text>
        <dbReference type="Rhea" id="RHEA:10684"/>
        <dbReference type="Rhea" id="RHEA-COMP:10136"/>
        <dbReference type="Rhea" id="RHEA-COMP:20101"/>
        <dbReference type="ChEBI" id="CHEBI:15377"/>
        <dbReference type="ChEBI" id="CHEBI:43474"/>
        <dbReference type="ChEBI" id="CHEBI:46858"/>
        <dbReference type="ChEBI" id="CHEBI:61978"/>
        <dbReference type="EC" id="3.1.3.48"/>
    </reaction>
</comment>
<name>A0A1S7LJA1_MAGMO</name>
<sequence>MDEALKMARMAVADGISTMVATPHQKMAQWPNEHKEIAHAAGVFDAWLQKEQIPLTLHYAAEIHLGPKTASMLRQGRAPLLNLPDAQGEGRIPTLLLEFPHQGVRPGTAYMVELLVQQGYRPLIAHPERIRTFREDLNALEPYIAMGCLSQITAASLTGGFGEAVGQVADELLKRGWAHIIASDGHRLHKRQPVIKDGVKLAAQLVGQDQAEAMVTHHPWALLQGKTLD</sequence>
<dbReference type="AlphaFoldDB" id="A0A1S7LJA1"/>
<evidence type="ECO:0000256" key="1">
    <source>
        <dbReference type="ARBA" id="ARBA00005750"/>
    </source>
</evidence>
<dbReference type="GO" id="GO:0004725">
    <property type="term" value="F:protein tyrosine phosphatase activity"/>
    <property type="evidence" value="ECO:0007669"/>
    <property type="project" value="UniProtKB-EC"/>
</dbReference>
<dbReference type="GO" id="GO:0030145">
    <property type="term" value="F:manganese ion binding"/>
    <property type="evidence" value="ECO:0007669"/>
    <property type="project" value="InterPro"/>
</dbReference>
<proteinExistence type="inferred from homology"/>
<dbReference type="PIRSF" id="PIRSF016557">
    <property type="entry name" value="Caps_synth_CpsB"/>
    <property type="match status" value="1"/>
</dbReference>
<comment type="similarity">
    <text evidence="1">Belongs to the metallo-dependent hydrolases superfamily. CpsB/CapC family.</text>
</comment>
<evidence type="ECO:0000256" key="2">
    <source>
        <dbReference type="ARBA" id="ARBA00013064"/>
    </source>
</evidence>
<dbReference type="InterPro" id="IPR016195">
    <property type="entry name" value="Pol/histidinol_Pase-like"/>
</dbReference>
<dbReference type="EMBL" id="LO017727">
    <property type="protein sequence ID" value="CRH05876.1"/>
    <property type="molecule type" value="Genomic_DNA"/>
</dbReference>
<reference evidence="5" key="1">
    <citation type="submission" date="2015-04" db="EMBL/GenBank/DDBJ databases">
        <authorList>
            <person name="Syromyatnikov M.Y."/>
            <person name="Popov V.N."/>
        </authorList>
    </citation>
    <scope>NUCLEOTIDE SEQUENCE</scope>
    <source>
        <strain evidence="5">MO-1</strain>
    </source>
</reference>
<dbReference type="SUPFAM" id="SSF89550">
    <property type="entry name" value="PHP domain-like"/>
    <property type="match status" value="1"/>
</dbReference>
<dbReference type="Pfam" id="PF19567">
    <property type="entry name" value="CpsB_CapC"/>
    <property type="match status" value="1"/>
</dbReference>
<dbReference type="Gene3D" id="3.20.20.140">
    <property type="entry name" value="Metal-dependent hydrolases"/>
    <property type="match status" value="1"/>
</dbReference>
<organism evidence="5">
    <name type="scientific">Magnetococcus massalia (strain MO-1)</name>
    <dbReference type="NCBI Taxonomy" id="451514"/>
    <lineage>
        <taxon>Bacteria</taxon>
        <taxon>Pseudomonadati</taxon>
        <taxon>Pseudomonadota</taxon>
        <taxon>Magnetococcia</taxon>
        <taxon>Magnetococcales</taxon>
        <taxon>Magnetococcaceae</taxon>
        <taxon>Magnetococcus</taxon>
    </lineage>
</organism>
<keyword evidence="3 5" id="KW-0378">Hydrolase</keyword>